<dbReference type="SUPFAM" id="SSF55781">
    <property type="entry name" value="GAF domain-like"/>
    <property type="match status" value="1"/>
</dbReference>
<reference evidence="6 7" key="1">
    <citation type="submission" date="2020-08" db="EMBL/GenBank/DDBJ databases">
        <title>Genomic Encyclopedia of Type Strains, Phase IV (KMG-IV): sequencing the most valuable type-strain genomes for metagenomic binning, comparative biology and taxonomic classification.</title>
        <authorList>
            <person name="Goeker M."/>
        </authorList>
    </citation>
    <scope>NUCLEOTIDE SEQUENCE [LARGE SCALE GENOMIC DNA]</scope>
    <source>
        <strain evidence="6 7">DSM 27163</strain>
    </source>
</reference>
<dbReference type="AlphaFoldDB" id="A0A7W9B9M5"/>
<dbReference type="InterPro" id="IPR014757">
    <property type="entry name" value="Tscrpt_reg_IclR_C"/>
</dbReference>
<evidence type="ECO:0000259" key="5">
    <source>
        <dbReference type="PROSITE" id="PS51078"/>
    </source>
</evidence>
<dbReference type="Pfam" id="PF09339">
    <property type="entry name" value="HTH_IclR"/>
    <property type="match status" value="1"/>
</dbReference>
<evidence type="ECO:0000313" key="6">
    <source>
        <dbReference type="EMBL" id="MBB5708621.1"/>
    </source>
</evidence>
<feature type="domain" description="IclR-ED" evidence="5">
    <location>
        <begin position="86"/>
        <end position="268"/>
    </location>
</feature>
<evidence type="ECO:0000256" key="3">
    <source>
        <dbReference type="ARBA" id="ARBA00023163"/>
    </source>
</evidence>
<dbReference type="PANTHER" id="PTHR30136">
    <property type="entry name" value="HELIX-TURN-HELIX TRANSCRIPTIONAL REGULATOR, ICLR FAMILY"/>
    <property type="match status" value="1"/>
</dbReference>
<dbReference type="RefSeq" id="WP_184101518.1">
    <property type="nucleotide sequence ID" value="NZ_JACIJH010000022.1"/>
</dbReference>
<dbReference type="InterPro" id="IPR036390">
    <property type="entry name" value="WH_DNA-bd_sf"/>
</dbReference>
<dbReference type="InterPro" id="IPR050707">
    <property type="entry name" value="HTH_MetabolicPath_Reg"/>
</dbReference>
<keyword evidence="1" id="KW-0805">Transcription regulation</keyword>
<dbReference type="InterPro" id="IPR005471">
    <property type="entry name" value="Tscrpt_reg_IclR_N"/>
</dbReference>
<gene>
    <name evidence="6" type="ORF">FHR21_004014</name>
</gene>
<dbReference type="Pfam" id="PF01614">
    <property type="entry name" value="IclR_C"/>
    <property type="match status" value="1"/>
</dbReference>
<dbReference type="InterPro" id="IPR036388">
    <property type="entry name" value="WH-like_DNA-bd_sf"/>
</dbReference>
<protein>
    <submittedName>
        <fullName evidence="6">DNA-binding IclR family transcriptional regulator</fullName>
    </submittedName>
</protein>
<organism evidence="6 7">
    <name type="scientific">Sphingopyxis panaciterrulae</name>
    <dbReference type="NCBI Taxonomy" id="462372"/>
    <lineage>
        <taxon>Bacteria</taxon>
        <taxon>Pseudomonadati</taxon>
        <taxon>Pseudomonadota</taxon>
        <taxon>Alphaproteobacteria</taxon>
        <taxon>Sphingomonadales</taxon>
        <taxon>Sphingomonadaceae</taxon>
        <taxon>Sphingopyxis</taxon>
    </lineage>
</organism>
<dbReference type="Gene3D" id="3.30.450.40">
    <property type="match status" value="1"/>
</dbReference>
<keyword evidence="2 6" id="KW-0238">DNA-binding</keyword>
<proteinExistence type="predicted"/>
<comment type="caution">
    <text evidence="6">The sequence shown here is derived from an EMBL/GenBank/DDBJ whole genome shotgun (WGS) entry which is preliminary data.</text>
</comment>
<dbReference type="GO" id="GO:0003677">
    <property type="term" value="F:DNA binding"/>
    <property type="evidence" value="ECO:0007669"/>
    <property type="project" value="UniProtKB-KW"/>
</dbReference>
<dbReference type="PANTHER" id="PTHR30136:SF7">
    <property type="entry name" value="HTH-TYPE TRANSCRIPTIONAL REGULATOR KDGR-RELATED"/>
    <property type="match status" value="1"/>
</dbReference>
<evidence type="ECO:0000256" key="2">
    <source>
        <dbReference type="ARBA" id="ARBA00023125"/>
    </source>
</evidence>
<feature type="domain" description="HTH iclR-type" evidence="4">
    <location>
        <begin position="23"/>
        <end position="85"/>
    </location>
</feature>
<dbReference type="GO" id="GO:0003700">
    <property type="term" value="F:DNA-binding transcription factor activity"/>
    <property type="evidence" value="ECO:0007669"/>
    <property type="project" value="TreeGrafter"/>
</dbReference>
<dbReference type="PROSITE" id="PS51078">
    <property type="entry name" value="ICLR_ED"/>
    <property type="match status" value="1"/>
</dbReference>
<dbReference type="GO" id="GO:0045892">
    <property type="term" value="P:negative regulation of DNA-templated transcription"/>
    <property type="evidence" value="ECO:0007669"/>
    <property type="project" value="TreeGrafter"/>
</dbReference>
<accession>A0A7W9B9M5</accession>
<dbReference type="Proteomes" id="UP000537161">
    <property type="component" value="Unassembled WGS sequence"/>
</dbReference>
<dbReference type="PROSITE" id="PS51077">
    <property type="entry name" value="HTH_ICLR"/>
    <property type="match status" value="1"/>
</dbReference>
<keyword evidence="7" id="KW-1185">Reference proteome</keyword>
<sequence>MPSRKTEQPNVRVKATRRKTYSAPALEKGLDIIELLAKEPEAISLKEIADRLQRSVGEIFRMLAVLEQRGFVRTLQGTERYQLSMKLFQLAHWHLPVNVLSRAAAEPMRRLALRSGQSCHLAIHSGSKMVAIAQQSSYRDRNFSIKVGAEAPILTSCSGRIFFALSDDAARETLLTNIAEDGGDIAFAKKASMLEKQIRESQILEMPSNQIEGITDVGAPIFGHSGSISAALVVPFLYRKDQDNGARLQETRRLLLEAVREISMELGYEEQ</sequence>
<keyword evidence="3" id="KW-0804">Transcription</keyword>
<dbReference type="InterPro" id="IPR029016">
    <property type="entry name" value="GAF-like_dom_sf"/>
</dbReference>
<evidence type="ECO:0000259" key="4">
    <source>
        <dbReference type="PROSITE" id="PS51077"/>
    </source>
</evidence>
<evidence type="ECO:0000256" key="1">
    <source>
        <dbReference type="ARBA" id="ARBA00023015"/>
    </source>
</evidence>
<dbReference type="SUPFAM" id="SSF46785">
    <property type="entry name" value="Winged helix' DNA-binding domain"/>
    <property type="match status" value="1"/>
</dbReference>
<evidence type="ECO:0000313" key="7">
    <source>
        <dbReference type="Proteomes" id="UP000537161"/>
    </source>
</evidence>
<name>A0A7W9B9M5_9SPHN</name>
<dbReference type="SMART" id="SM00346">
    <property type="entry name" value="HTH_ICLR"/>
    <property type="match status" value="1"/>
</dbReference>
<dbReference type="EMBL" id="JACIJH010000022">
    <property type="protein sequence ID" value="MBB5708621.1"/>
    <property type="molecule type" value="Genomic_DNA"/>
</dbReference>
<dbReference type="Gene3D" id="1.10.10.10">
    <property type="entry name" value="Winged helix-like DNA-binding domain superfamily/Winged helix DNA-binding domain"/>
    <property type="match status" value="1"/>
</dbReference>